<proteinExistence type="inferred from homology"/>
<dbReference type="EMBL" id="JACHZG010000001">
    <property type="protein sequence ID" value="MBB3326008.1"/>
    <property type="molecule type" value="Genomic_DNA"/>
</dbReference>
<dbReference type="Proteomes" id="UP000565572">
    <property type="component" value="Unassembled WGS sequence"/>
</dbReference>
<evidence type="ECO:0000256" key="1">
    <source>
        <dbReference type="ARBA" id="ARBA00006845"/>
    </source>
</evidence>
<dbReference type="Pfam" id="PF01337">
    <property type="entry name" value="Barstar"/>
    <property type="match status" value="1"/>
</dbReference>
<evidence type="ECO:0000259" key="2">
    <source>
        <dbReference type="Pfam" id="PF01337"/>
    </source>
</evidence>
<dbReference type="AlphaFoldDB" id="A0A7W5JTJ0"/>
<dbReference type="InterPro" id="IPR035905">
    <property type="entry name" value="Barstar-like_sf"/>
</dbReference>
<comment type="caution">
    <text evidence="3">The sequence shown here is derived from an EMBL/GenBank/DDBJ whole genome shotgun (WGS) entry which is preliminary data.</text>
</comment>
<comment type="similarity">
    <text evidence="1">Belongs to the barstar family.</text>
</comment>
<evidence type="ECO:0000313" key="4">
    <source>
        <dbReference type="Proteomes" id="UP000565572"/>
    </source>
</evidence>
<dbReference type="InterPro" id="IPR000468">
    <property type="entry name" value="Barstar"/>
</dbReference>
<keyword evidence="4" id="KW-1185">Reference proteome</keyword>
<feature type="domain" description="Barstar (barnase inhibitor)" evidence="2">
    <location>
        <begin position="45"/>
        <end position="145"/>
    </location>
</feature>
<protein>
    <recommendedName>
        <fullName evidence="2">Barstar (barnase inhibitor) domain-containing protein</fullName>
    </recommendedName>
</protein>
<sequence length="178" mass="20015">MTAFDLDNPDDAEAYRLVAGGPVTLFYRQEVLGRSTAWLSAHGYDVVQIDCREATCKLDLLDQLAIALRFPAYFGRNLDALNDCLRDVADHSYGFALDAVGSVLVLLHYDAFTRCEPHQAWVVLDIVADRWREAALTGHRMMCLVQSDDPGLSFRPVGATPVMWNGEEWLTARRQDDH</sequence>
<organism evidence="3 4">
    <name type="scientific">Microlunatus antarcticus</name>
    <dbReference type="NCBI Taxonomy" id="53388"/>
    <lineage>
        <taxon>Bacteria</taxon>
        <taxon>Bacillati</taxon>
        <taxon>Actinomycetota</taxon>
        <taxon>Actinomycetes</taxon>
        <taxon>Propionibacteriales</taxon>
        <taxon>Propionibacteriaceae</taxon>
        <taxon>Microlunatus</taxon>
    </lineage>
</organism>
<dbReference type="Gene3D" id="3.30.370.10">
    <property type="entry name" value="Barstar-like"/>
    <property type="match status" value="1"/>
</dbReference>
<dbReference type="SUPFAM" id="SSF52038">
    <property type="entry name" value="Barstar-related"/>
    <property type="match status" value="1"/>
</dbReference>
<name>A0A7W5JTJ0_9ACTN</name>
<accession>A0A7W5JTJ0</accession>
<reference evidence="3 4" key="1">
    <citation type="submission" date="2020-08" db="EMBL/GenBank/DDBJ databases">
        <title>Sequencing the genomes of 1000 actinobacteria strains.</title>
        <authorList>
            <person name="Klenk H.-P."/>
        </authorList>
    </citation>
    <scope>NUCLEOTIDE SEQUENCE [LARGE SCALE GENOMIC DNA]</scope>
    <source>
        <strain evidence="3 4">DSM 11053</strain>
    </source>
</reference>
<gene>
    <name evidence="3" type="ORF">FHX39_000952</name>
</gene>
<dbReference type="RefSeq" id="WP_183337028.1">
    <property type="nucleotide sequence ID" value="NZ_JACHZG010000001.1"/>
</dbReference>
<evidence type="ECO:0000313" key="3">
    <source>
        <dbReference type="EMBL" id="MBB3326008.1"/>
    </source>
</evidence>